<dbReference type="OrthoDB" id="17560at2759"/>
<dbReference type="PANTHER" id="PTHR17630">
    <property type="entry name" value="DIENELACTONE HYDROLASE"/>
    <property type="match status" value="1"/>
</dbReference>
<evidence type="ECO:0000256" key="1">
    <source>
        <dbReference type="SAM" id="MobiDB-lite"/>
    </source>
</evidence>
<gene>
    <name evidence="3" type="ORF">IFR04_007158</name>
</gene>
<organism evidence="3 4">
    <name type="scientific">Cadophora malorum</name>
    <dbReference type="NCBI Taxonomy" id="108018"/>
    <lineage>
        <taxon>Eukaryota</taxon>
        <taxon>Fungi</taxon>
        <taxon>Dikarya</taxon>
        <taxon>Ascomycota</taxon>
        <taxon>Pezizomycotina</taxon>
        <taxon>Leotiomycetes</taxon>
        <taxon>Helotiales</taxon>
        <taxon>Ploettnerulaceae</taxon>
        <taxon>Cadophora</taxon>
    </lineage>
</organism>
<reference evidence="3" key="1">
    <citation type="submission" date="2021-02" db="EMBL/GenBank/DDBJ databases">
        <title>Genome sequence Cadophora malorum strain M34.</title>
        <authorList>
            <person name="Stefanovic E."/>
            <person name="Vu D."/>
            <person name="Scully C."/>
            <person name="Dijksterhuis J."/>
            <person name="Roader J."/>
            <person name="Houbraken J."/>
        </authorList>
    </citation>
    <scope>NUCLEOTIDE SEQUENCE</scope>
    <source>
        <strain evidence="3">M34</strain>
    </source>
</reference>
<dbReference type="Proteomes" id="UP000664132">
    <property type="component" value="Unassembled WGS sequence"/>
</dbReference>
<protein>
    <recommendedName>
        <fullName evidence="2">Dienelactone hydrolase domain-containing protein</fullName>
    </recommendedName>
</protein>
<dbReference type="InterPro" id="IPR029058">
    <property type="entry name" value="AB_hydrolase_fold"/>
</dbReference>
<proteinExistence type="predicted"/>
<dbReference type="Pfam" id="PF01738">
    <property type="entry name" value="DLH"/>
    <property type="match status" value="1"/>
</dbReference>
<dbReference type="AlphaFoldDB" id="A0A8H7TIV8"/>
<dbReference type="Gene3D" id="3.40.50.1820">
    <property type="entry name" value="alpha/beta hydrolase"/>
    <property type="match status" value="1"/>
</dbReference>
<evidence type="ECO:0000313" key="4">
    <source>
        <dbReference type="Proteomes" id="UP000664132"/>
    </source>
</evidence>
<dbReference type="InterPro" id="IPR002925">
    <property type="entry name" value="Dienelactn_hydro"/>
</dbReference>
<sequence>MSSTTPRKVEPHPYNGFQREGQPKGAYSDIRNVQTYHATPNAHVPCVTGLSAGYQKTGLLLLPDWNGICHDSMMLADQFAQAGIITYICGYTGVADPPLSAQAERSLKPNNAQRSEVEAEKIIDDTIQDMIGAGPYSSGIRITRLVVAGYGTGAKHVLRLLAKPERKQCEVIAGFIASPEGEPNCTVEAYSGVKRPLSMTFADDPKTKTDAAERERIRDAMKTWTGPYQINLYNHVRDGFAVRRHVASKPEVFAKRQAFVQALQWFNFYLFEDK</sequence>
<evidence type="ECO:0000259" key="2">
    <source>
        <dbReference type="Pfam" id="PF01738"/>
    </source>
</evidence>
<feature type="domain" description="Dienelactone hydrolase" evidence="2">
    <location>
        <begin position="53"/>
        <end position="269"/>
    </location>
</feature>
<dbReference type="EMBL" id="JAFJYH010000099">
    <property type="protein sequence ID" value="KAG4419751.1"/>
    <property type="molecule type" value="Genomic_DNA"/>
</dbReference>
<name>A0A8H7TIV8_9HELO</name>
<evidence type="ECO:0000313" key="3">
    <source>
        <dbReference type="EMBL" id="KAG4419751.1"/>
    </source>
</evidence>
<comment type="caution">
    <text evidence="3">The sequence shown here is derived from an EMBL/GenBank/DDBJ whole genome shotgun (WGS) entry which is preliminary data.</text>
</comment>
<feature type="region of interest" description="Disordered" evidence="1">
    <location>
        <begin position="1"/>
        <end position="24"/>
    </location>
</feature>
<dbReference type="GO" id="GO:0016787">
    <property type="term" value="F:hydrolase activity"/>
    <property type="evidence" value="ECO:0007669"/>
    <property type="project" value="InterPro"/>
</dbReference>
<accession>A0A8H7TIV8</accession>
<dbReference type="SUPFAM" id="SSF53474">
    <property type="entry name" value="alpha/beta-Hydrolases"/>
    <property type="match status" value="1"/>
</dbReference>
<dbReference type="PANTHER" id="PTHR17630:SF44">
    <property type="entry name" value="PROTEIN AIM2"/>
    <property type="match status" value="1"/>
</dbReference>
<keyword evidence="4" id="KW-1185">Reference proteome</keyword>